<comment type="caution">
    <text evidence="7">The sequence shown here is derived from an EMBL/GenBank/DDBJ whole genome shotgun (WGS) entry which is preliminary data.</text>
</comment>
<organism evidence="7 8">
    <name type="scientific">Serendipita indica (strain DSM 11827)</name>
    <name type="common">Root endophyte fungus</name>
    <name type="synonym">Piriformospora indica</name>
    <dbReference type="NCBI Taxonomy" id="1109443"/>
    <lineage>
        <taxon>Eukaryota</taxon>
        <taxon>Fungi</taxon>
        <taxon>Dikarya</taxon>
        <taxon>Basidiomycota</taxon>
        <taxon>Agaricomycotina</taxon>
        <taxon>Agaricomycetes</taxon>
        <taxon>Sebacinales</taxon>
        <taxon>Serendipitaceae</taxon>
        <taxon>Serendipita</taxon>
    </lineage>
</organism>
<evidence type="ECO:0000313" key="7">
    <source>
        <dbReference type="EMBL" id="CCA70977.1"/>
    </source>
</evidence>
<dbReference type="PANTHER" id="PTHR31107">
    <property type="entry name" value="APOPTOGENIC PROTEIN 1, MITOCHONDRIAL"/>
    <property type="match status" value="1"/>
</dbReference>
<dbReference type="eggNOG" id="ENOG502SD1P">
    <property type="taxonomic scope" value="Eukaryota"/>
</dbReference>
<keyword evidence="8" id="KW-1185">Reference proteome</keyword>
<accession>G4TI35</accession>
<dbReference type="InParanoid" id="G4TI35"/>
<evidence type="ECO:0000256" key="4">
    <source>
        <dbReference type="ARBA" id="ARBA00022946"/>
    </source>
</evidence>
<sequence>MTLSGRTLPLGLVSVSAASLGSTMSKLKTIRRLHTSLITRNTLVGPPHPVSNLRPVLYNGLPDQTQTNNYSPRELRSHVPVDGTKFQLELSMQRIDKFNHEFWADSNKRFYETKDAFLRARQPRLDLAKTPEERSQMEEEHLAEFYRFWVLSERDTQRQYTSEWLRAQYGSIWTAARFVWQGWMQRLLPS</sequence>
<evidence type="ECO:0000256" key="3">
    <source>
        <dbReference type="ARBA" id="ARBA00022792"/>
    </source>
</evidence>
<evidence type="ECO:0000256" key="1">
    <source>
        <dbReference type="ARBA" id="ARBA00004443"/>
    </source>
</evidence>
<protein>
    <recommendedName>
        <fullName evidence="9">Apoptogenic protein 1, mitochondrial</fullName>
    </recommendedName>
</protein>
<dbReference type="EMBL" id="CAFZ01000101">
    <property type="protein sequence ID" value="CCA70977.1"/>
    <property type="molecule type" value="Genomic_DNA"/>
</dbReference>
<evidence type="ECO:0000256" key="2">
    <source>
        <dbReference type="ARBA" id="ARBA00005453"/>
    </source>
</evidence>
<dbReference type="GO" id="GO:0005743">
    <property type="term" value="C:mitochondrial inner membrane"/>
    <property type="evidence" value="ECO:0007669"/>
    <property type="project" value="UniProtKB-SubCell"/>
</dbReference>
<keyword evidence="6" id="KW-0472">Membrane</keyword>
<dbReference type="AlphaFoldDB" id="G4TI35"/>
<gene>
    <name evidence="7" type="ORF">PIIN_04910</name>
</gene>
<dbReference type="OMA" id="DTREYQW"/>
<evidence type="ECO:0008006" key="9">
    <source>
        <dbReference type="Google" id="ProtNLM"/>
    </source>
</evidence>
<dbReference type="PANTHER" id="PTHR31107:SF2">
    <property type="entry name" value="CYTOCHROME C OXIDASE ASSEMBLY FACTOR 8"/>
    <property type="match status" value="1"/>
</dbReference>
<name>G4TI35_SERID</name>
<dbReference type="Pfam" id="PF10231">
    <property type="entry name" value="COA8"/>
    <property type="match status" value="1"/>
</dbReference>
<reference evidence="7 8" key="1">
    <citation type="journal article" date="2011" name="PLoS Pathog.">
        <title>Endophytic Life Strategies Decoded by Genome and Transcriptome Analyses of the Mutualistic Root Symbiont Piriformospora indica.</title>
        <authorList>
            <person name="Zuccaro A."/>
            <person name="Lahrmann U."/>
            <person name="Guldener U."/>
            <person name="Langen G."/>
            <person name="Pfiffi S."/>
            <person name="Biedenkopf D."/>
            <person name="Wong P."/>
            <person name="Samans B."/>
            <person name="Grimm C."/>
            <person name="Basiewicz M."/>
            <person name="Murat C."/>
            <person name="Martin F."/>
            <person name="Kogel K.H."/>
        </authorList>
    </citation>
    <scope>NUCLEOTIDE SEQUENCE [LARGE SCALE GENOMIC DNA]</scope>
    <source>
        <strain evidence="7 8">DSM 11827</strain>
    </source>
</reference>
<proteinExistence type="inferred from homology"/>
<evidence type="ECO:0000256" key="6">
    <source>
        <dbReference type="ARBA" id="ARBA00023136"/>
    </source>
</evidence>
<dbReference type="HOGENOM" id="CLU_120079_0_0_1"/>
<dbReference type="InterPro" id="IPR018796">
    <property type="entry name" value="COA8"/>
</dbReference>
<dbReference type="Proteomes" id="UP000007148">
    <property type="component" value="Unassembled WGS sequence"/>
</dbReference>
<dbReference type="GO" id="GO:0097193">
    <property type="term" value="P:intrinsic apoptotic signaling pathway"/>
    <property type="evidence" value="ECO:0007669"/>
    <property type="project" value="InterPro"/>
</dbReference>
<evidence type="ECO:0000256" key="5">
    <source>
        <dbReference type="ARBA" id="ARBA00023128"/>
    </source>
</evidence>
<comment type="similarity">
    <text evidence="2">Belongs to the COA8 family.</text>
</comment>
<keyword evidence="4" id="KW-0809">Transit peptide</keyword>
<evidence type="ECO:0000313" key="8">
    <source>
        <dbReference type="Proteomes" id="UP000007148"/>
    </source>
</evidence>
<comment type="subcellular location">
    <subcellularLocation>
        <location evidence="1">Mitochondrion inner membrane</location>
        <topology evidence="1">Peripheral membrane protein</topology>
        <orientation evidence="1">Matrix side</orientation>
    </subcellularLocation>
</comment>
<keyword evidence="3" id="KW-0999">Mitochondrion inner membrane</keyword>
<keyword evidence="5" id="KW-0496">Mitochondrion</keyword>
<dbReference type="OrthoDB" id="6246201at2759"/>